<dbReference type="GO" id="GO:0003677">
    <property type="term" value="F:DNA binding"/>
    <property type="evidence" value="ECO:0007669"/>
    <property type="project" value="UniProtKB-KW"/>
</dbReference>
<dbReference type="RefSeq" id="WP_107640163.1">
    <property type="nucleotide sequence ID" value="NZ_PZHX01000010.1"/>
</dbReference>
<evidence type="ECO:0000313" key="4">
    <source>
        <dbReference type="Proteomes" id="UP000241540"/>
    </source>
</evidence>
<evidence type="ECO:0000256" key="1">
    <source>
        <dbReference type="ARBA" id="ARBA00023125"/>
    </source>
</evidence>
<organism evidence="3 4">
    <name type="scientific">Staphylococcus hominis</name>
    <dbReference type="NCBI Taxonomy" id="1290"/>
    <lineage>
        <taxon>Bacteria</taxon>
        <taxon>Bacillati</taxon>
        <taxon>Bacillota</taxon>
        <taxon>Bacilli</taxon>
        <taxon>Bacillales</taxon>
        <taxon>Staphylococcaceae</taxon>
        <taxon>Staphylococcus</taxon>
    </lineage>
</organism>
<accession>A0A974KYS6</accession>
<name>A0A974KYS6_STAHO</name>
<dbReference type="CDD" id="cd00093">
    <property type="entry name" value="HTH_XRE"/>
    <property type="match status" value="1"/>
</dbReference>
<dbReference type="InterPro" id="IPR001387">
    <property type="entry name" value="Cro/C1-type_HTH"/>
</dbReference>
<sequence>MVKRLNKLENIRKDNKLTQEELAAIIHISKSSYSDKVVGRQQFRMDEMIRICNYFNKTLNDLFWEDEKVDKNIYI</sequence>
<dbReference type="Gene3D" id="1.10.260.40">
    <property type="entry name" value="lambda repressor-like DNA-binding domains"/>
    <property type="match status" value="1"/>
</dbReference>
<evidence type="ECO:0000313" key="3">
    <source>
        <dbReference type="EMBL" id="PTK30786.1"/>
    </source>
</evidence>
<dbReference type="AlphaFoldDB" id="A0A974KYS6"/>
<gene>
    <name evidence="3" type="ORF">BUZ51_06100</name>
</gene>
<dbReference type="PANTHER" id="PTHR46558:SF4">
    <property type="entry name" value="DNA-BIDING PHAGE PROTEIN"/>
    <property type="match status" value="1"/>
</dbReference>
<dbReference type="PANTHER" id="PTHR46558">
    <property type="entry name" value="TRACRIPTIONAL REGULATORY PROTEIN-RELATED-RELATED"/>
    <property type="match status" value="1"/>
</dbReference>
<keyword evidence="1" id="KW-0238">DNA-binding</keyword>
<proteinExistence type="predicted"/>
<evidence type="ECO:0000259" key="2">
    <source>
        <dbReference type="PROSITE" id="PS50943"/>
    </source>
</evidence>
<dbReference type="Pfam" id="PF01381">
    <property type="entry name" value="HTH_3"/>
    <property type="match status" value="1"/>
</dbReference>
<dbReference type="InterPro" id="IPR010982">
    <property type="entry name" value="Lambda_DNA-bd_dom_sf"/>
</dbReference>
<dbReference type="EMBL" id="PZHX01000010">
    <property type="protein sequence ID" value="PTK30786.1"/>
    <property type="molecule type" value="Genomic_DNA"/>
</dbReference>
<comment type="caution">
    <text evidence="3">The sequence shown here is derived from an EMBL/GenBank/DDBJ whole genome shotgun (WGS) entry which is preliminary data.</text>
</comment>
<dbReference type="SMART" id="SM00530">
    <property type="entry name" value="HTH_XRE"/>
    <property type="match status" value="1"/>
</dbReference>
<feature type="domain" description="HTH cro/C1-type" evidence="2">
    <location>
        <begin position="8"/>
        <end position="62"/>
    </location>
</feature>
<dbReference type="SUPFAM" id="SSF47413">
    <property type="entry name" value="lambda repressor-like DNA-binding domains"/>
    <property type="match status" value="1"/>
</dbReference>
<dbReference type="PROSITE" id="PS50943">
    <property type="entry name" value="HTH_CROC1"/>
    <property type="match status" value="1"/>
</dbReference>
<dbReference type="Proteomes" id="UP000241540">
    <property type="component" value="Unassembled WGS sequence"/>
</dbReference>
<protein>
    <submittedName>
        <fullName evidence="3">Transcriptional regulator</fullName>
    </submittedName>
</protein>
<reference evidence="3 4" key="1">
    <citation type="journal article" date="2016" name="Front. Microbiol.">
        <title>Comprehensive Phylogenetic Analysis of Bovine Non-aureus Staphylococci Species Based on Whole-Genome Sequencing.</title>
        <authorList>
            <person name="Naushad S."/>
            <person name="Barkema H.W."/>
            <person name="Luby C."/>
            <person name="Condas L.A."/>
            <person name="Nobrega D.B."/>
            <person name="Carson D.A."/>
            <person name="De Buck J."/>
        </authorList>
    </citation>
    <scope>NUCLEOTIDE SEQUENCE [LARGE SCALE GENOMIC DNA]</scope>
    <source>
        <strain evidence="3 4">SNUC 5336</strain>
    </source>
</reference>